<dbReference type="AlphaFoldDB" id="A0A1Z4JJM9"/>
<gene>
    <name evidence="2" type="ORF">NIES2135_36170</name>
</gene>
<evidence type="ECO:0000313" key="2">
    <source>
        <dbReference type="EMBL" id="BAY56777.1"/>
    </source>
</evidence>
<feature type="domain" description="Methyltransferase type 11" evidence="1">
    <location>
        <begin position="169"/>
        <end position="218"/>
    </location>
</feature>
<dbReference type="Proteomes" id="UP000217895">
    <property type="component" value="Chromosome"/>
</dbReference>
<dbReference type="InterPro" id="IPR029063">
    <property type="entry name" value="SAM-dependent_MTases_sf"/>
</dbReference>
<name>A0A1Z4JJM9_LEPBY</name>
<dbReference type="SUPFAM" id="SSF53335">
    <property type="entry name" value="S-adenosyl-L-methionine-dependent methyltransferases"/>
    <property type="match status" value="1"/>
</dbReference>
<accession>A0A1Z4JJM9</accession>
<protein>
    <recommendedName>
        <fullName evidence="1">Methyltransferase type 11 domain-containing protein</fullName>
    </recommendedName>
</protein>
<dbReference type="InterPro" id="IPR013216">
    <property type="entry name" value="Methyltransf_11"/>
</dbReference>
<keyword evidence="3" id="KW-1185">Reference proteome</keyword>
<reference evidence="2 3" key="1">
    <citation type="submission" date="2017-06" db="EMBL/GenBank/DDBJ databases">
        <title>Genome sequencing of cyanobaciteial culture collection at National Institute for Environmental Studies (NIES).</title>
        <authorList>
            <person name="Hirose Y."/>
            <person name="Shimura Y."/>
            <person name="Fujisawa T."/>
            <person name="Nakamura Y."/>
            <person name="Kawachi M."/>
        </authorList>
    </citation>
    <scope>NUCLEOTIDE SEQUENCE [LARGE SCALE GENOMIC DNA]</scope>
    <source>
        <strain evidence="2 3">NIES-2135</strain>
    </source>
</reference>
<dbReference type="Gene3D" id="3.40.50.150">
    <property type="entry name" value="Vaccinia Virus protein VP39"/>
    <property type="match status" value="1"/>
</dbReference>
<proteinExistence type="predicted"/>
<dbReference type="GO" id="GO:0008757">
    <property type="term" value="F:S-adenosylmethionine-dependent methyltransferase activity"/>
    <property type="evidence" value="ECO:0007669"/>
    <property type="project" value="InterPro"/>
</dbReference>
<organism evidence="2 3">
    <name type="scientific">Leptolyngbya boryana NIES-2135</name>
    <dbReference type="NCBI Taxonomy" id="1973484"/>
    <lineage>
        <taxon>Bacteria</taxon>
        <taxon>Bacillati</taxon>
        <taxon>Cyanobacteriota</taxon>
        <taxon>Cyanophyceae</taxon>
        <taxon>Leptolyngbyales</taxon>
        <taxon>Leptolyngbyaceae</taxon>
        <taxon>Leptolyngbya group</taxon>
        <taxon>Leptolyngbya</taxon>
    </lineage>
</organism>
<sequence length="309" mass="34911">MISLKGLLNSIQNLNRKPTKTSPTPYIYRPDVAQFDFATGVEQLRRSGRSVVDHAIENTRPEVVSNIIELGKQVGIEFNEFSIEPSLYQEYCKSAEYSKRYSEYYRGNQPEKTLEHYICYSLLGLNSEDVFVDLASEHSPVPEIFRRLSGAKTYSQDIMYPDGINGDQIGGNACNMPIPDGFITKAALTCSLEHFEEDADTGLFQELARVLKPGGTVCVVPFYVFNQEATQTDPTVSVPAGVPFDQTATIYCAEGWGNRHGRFYSPQSFMQRIIRPTQDKLKFQFFYLSNAQEIDSSIYARFAFTATRL</sequence>
<dbReference type="Pfam" id="PF08241">
    <property type="entry name" value="Methyltransf_11"/>
    <property type="match status" value="1"/>
</dbReference>
<evidence type="ECO:0000259" key="1">
    <source>
        <dbReference type="Pfam" id="PF08241"/>
    </source>
</evidence>
<evidence type="ECO:0000313" key="3">
    <source>
        <dbReference type="Proteomes" id="UP000217895"/>
    </source>
</evidence>
<dbReference type="EMBL" id="AP018203">
    <property type="protein sequence ID" value="BAY56777.1"/>
    <property type="molecule type" value="Genomic_DNA"/>
</dbReference>